<dbReference type="SUPFAM" id="SSF55811">
    <property type="entry name" value="Nudix"/>
    <property type="match status" value="1"/>
</dbReference>
<proteinExistence type="predicted"/>
<keyword evidence="2" id="KW-1185">Reference proteome</keyword>
<gene>
    <name evidence="1" type="ORF">DMY87_07690</name>
</gene>
<protein>
    <submittedName>
        <fullName evidence="1">DNA mismatch repair protein MutT</fullName>
    </submittedName>
</protein>
<dbReference type="RefSeq" id="WP_110790706.1">
    <property type="nucleotide sequence ID" value="NZ_QJRY01000002.1"/>
</dbReference>
<dbReference type="EMBL" id="QJRY01000002">
    <property type="protein sequence ID" value="PYB75319.1"/>
    <property type="molecule type" value="Genomic_DNA"/>
</dbReference>
<evidence type="ECO:0000313" key="2">
    <source>
        <dbReference type="Proteomes" id="UP000247536"/>
    </source>
</evidence>
<name>A0ABX5NYP2_9HYPH</name>
<reference evidence="1 2" key="1">
    <citation type="submission" date="2018-06" db="EMBL/GenBank/DDBJ databases">
        <title>Rhizobium wuzhouense sp. nov., isolated from roots of Oryza officinalis.</title>
        <authorList>
            <person name="Yuan T."/>
        </authorList>
    </citation>
    <scope>NUCLEOTIDE SEQUENCE [LARGE SCALE GENOMIC DNA]</scope>
    <source>
        <strain evidence="1 2">W44</strain>
    </source>
</reference>
<comment type="caution">
    <text evidence="1">The sequence shown here is derived from an EMBL/GenBank/DDBJ whole genome shotgun (WGS) entry which is preliminary data.</text>
</comment>
<evidence type="ECO:0000313" key="1">
    <source>
        <dbReference type="EMBL" id="PYB75319.1"/>
    </source>
</evidence>
<dbReference type="Proteomes" id="UP000247536">
    <property type="component" value="Unassembled WGS sequence"/>
</dbReference>
<dbReference type="InterPro" id="IPR015797">
    <property type="entry name" value="NUDIX_hydrolase-like_dom_sf"/>
</dbReference>
<dbReference type="Gene3D" id="3.90.79.10">
    <property type="entry name" value="Nucleoside Triphosphate Pyrophosphohydrolase"/>
    <property type="match status" value="1"/>
</dbReference>
<accession>A0ABX5NYP2</accession>
<organism evidence="1 2">
    <name type="scientific">Rhizobium wuzhouense</name>
    <dbReference type="NCBI Taxonomy" id="1986026"/>
    <lineage>
        <taxon>Bacteria</taxon>
        <taxon>Pseudomonadati</taxon>
        <taxon>Pseudomonadota</taxon>
        <taxon>Alphaproteobacteria</taxon>
        <taxon>Hyphomicrobiales</taxon>
        <taxon>Rhizobiaceae</taxon>
        <taxon>Rhizobium/Agrobacterium group</taxon>
        <taxon>Rhizobium</taxon>
    </lineage>
</organism>
<sequence>MIDVDIGLPMDGRVVPVRGLDLRVDDAPHPLQLAHADAIAAHWRDEQAANPALYNGRLILQREMQVDNGFVRAVGHEASFACFLWWRKQTEQLGACHLFGYPVLVAGDGALVAIEMAPHTANAGQVYFAAGSLDPSDVIDGRCDLAGNMRREVLEETGLDLADAAADPVLYASYRPHKLTLLRVHRFAEPAESLVARIEHFAKTAAEQEIARAVAIRSADRSANRYSPAMLPILDWYFAAMP</sequence>